<dbReference type="PANTHER" id="PTHR12175:SF1">
    <property type="entry name" value="PITH DOMAIN-CONTAINING PROTEIN 1"/>
    <property type="match status" value="1"/>
</dbReference>
<dbReference type="AlphaFoldDB" id="A0A9N7MCR1"/>
<dbReference type="InterPro" id="IPR008979">
    <property type="entry name" value="Galactose-bd-like_sf"/>
</dbReference>
<dbReference type="Gene3D" id="2.60.120.470">
    <property type="entry name" value="PITH domain"/>
    <property type="match status" value="1"/>
</dbReference>
<evidence type="ECO:0000313" key="4">
    <source>
        <dbReference type="Proteomes" id="UP001153555"/>
    </source>
</evidence>
<dbReference type="PROSITE" id="PS51532">
    <property type="entry name" value="PITH"/>
    <property type="match status" value="1"/>
</dbReference>
<dbReference type="Pfam" id="PF06201">
    <property type="entry name" value="PITH"/>
    <property type="match status" value="1"/>
</dbReference>
<dbReference type="PANTHER" id="PTHR12175">
    <property type="entry name" value="AD039 HT014 THIOREDOXIN FAMILY TRP26"/>
    <property type="match status" value="1"/>
</dbReference>
<protein>
    <recommendedName>
        <fullName evidence="2">PITH domain-containing protein</fullName>
    </recommendedName>
</protein>
<evidence type="ECO:0000259" key="2">
    <source>
        <dbReference type="PROSITE" id="PS51532"/>
    </source>
</evidence>
<dbReference type="InterPro" id="IPR037047">
    <property type="entry name" value="PITH_dom_sf"/>
</dbReference>
<sequence length="238" mass="26206">MPLGDIATARLATRVQLLKVSSPATRVEVPPLESRSRPSSQSLEEHDCSSDWSLYRHIDLSKVCALNEAVSGSVKSVFRAWEQRLNSAEGHLESNDGDPELIVFIPFTSDVKIKSISVVGGTDGTSPAKMRAFINREGIDFSDAQNMQAVQEWELAENLHGVLEYQTRYSKFQSVGNITLHFPDNFGGDTTQIHYIGLKGTATELKRDVVATIVYELMPNPSDHKTRSETGGGLSQVE</sequence>
<organism evidence="3 4">
    <name type="scientific">Striga hermonthica</name>
    <name type="common">Purple witchweed</name>
    <name type="synonym">Buchnera hermonthica</name>
    <dbReference type="NCBI Taxonomy" id="68872"/>
    <lineage>
        <taxon>Eukaryota</taxon>
        <taxon>Viridiplantae</taxon>
        <taxon>Streptophyta</taxon>
        <taxon>Embryophyta</taxon>
        <taxon>Tracheophyta</taxon>
        <taxon>Spermatophyta</taxon>
        <taxon>Magnoliopsida</taxon>
        <taxon>eudicotyledons</taxon>
        <taxon>Gunneridae</taxon>
        <taxon>Pentapetalae</taxon>
        <taxon>asterids</taxon>
        <taxon>lamiids</taxon>
        <taxon>Lamiales</taxon>
        <taxon>Orobanchaceae</taxon>
        <taxon>Buchnereae</taxon>
        <taxon>Striga</taxon>
    </lineage>
</organism>
<evidence type="ECO:0000256" key="1">
    <source>
        <dbReference type="ARBA" id="ARBA00025788"/>
    </source>
</evidence>
<name>A0A9N7MCR1_STRHE</name>
<dbReference type="SUPFAM" id="SSF49785">
    <property type="entry name" value="Galactose-binding domain-like"/>
    <property type="match status" value="1"/>
</dbReference>
<keyword evidence="4" id="KW-1185">Reference proteome</keyword>
<evidence type="ECO:0000313" key="3">
    <source>
        <dbReference type="EMBL" id="CAA0806696.1"/>
    </source>
</evidence>
<comment type="caution">
    <text evidence="3">The sequence shown here is derived from an EMBL/GenBank/DDBJ whole genome shotgun (WGS) entry which is preliminary data.</text>
</comment>
<dbReference type="OrthoDB" id="2635at2759"/>
<dbReference type="Proteomes" id="UP001153555">
    <property type="component" value="Unassembled WGS sequence"/>
</dbReference>
<dbReference type="InterPro" id="IPR045099">
    <property type="entry name" value="PITH1-like"/>
</dbReference>
<reference evidence="3" key="1">
    <citation type="submission" date="2019-12" db="EMBL/GenBank/DDBJ databases">
        <authorList>
            <person name="Scholes J."/>
        </authorList>
    </citation>
    <scope>NUCLEOTIDE SEQUENCE</scope>
</reference>
<dbReference type="GO" id="GO:0005737">
    <property type="term" value="C:cytoplasm"/>
    <property type="evidence" value="ECO:0007669"/>
    <property type="project" value="UniProtKB-ARBA"/>
</dbReference>
<accession>A0A9N7MCR1</accession>
<gene>
    <name evidence="3" type="ORF">SHERM_09580</name>
</gene>
<comment type="similarity">
    <text evidence="1">Belongs to the PITHD1 family.</text>
</comment>
<proteinExistence type="inferred from homology"/>
<dbReference type="InterPro" id="IPR010400">
    <property type="entry name" value="PITH_dom"/>
</dbReference>
<dbReference type="EMBL" id="CACSLK010000984">
    <property type="protein sequence ID" value="CAA0806696.1"/>
    <property type="molecule type" value="Genomic_DNA"/>
</dbReference>
<feature type="domain" description="PITH" evidence="2">
    <location>
        <begin position="43"/>
        <end position="218"/>
    </location>
</feature>